<evidence type="ECO:0000313" key="3">
    <source>
        <dbReference type="EMBL" id="EDY17115.1"/>
    </source>
</evidence>
<dbReference type="CDD" id="cd00371">
    <property type="entry name" value="HMA"/>
    <property type="match status" value="2"/>
</dbReference>
<gene>
    <name evidence="3" type="ORF">CfE428DRAFT_5297</name>
</gene>
<feature type="chain" id="PRO_5002800578" description="HMA domain-containing protein" evidence="1">
    <location>
        <begin position="19"/>
        <end position="171"/>
    </location>
</feature>
<evidence type="ECO:0000313" key="4">
    <source>
        <dbReference type="Proteomes" id="UP000005824"/>
    </source>
</evidence>
<feature type="signal peptide" evidence="1">
    <location>
        <begin position="1"/>
        <end position="18"/>
    </location>
</feature>
<keyword evidence="1" id="KW-0732">Signal</keyword>
<protein>
    <recommendedName>
        <fullName evidence="2">HMA domain-containing protein</fullName>
    </recommendedName>
</protein>
<dbReference type="Proteomes" id="UP000005824">
    <property type="component" value="Unassembled WGS sequence"/>
</dbReference>
<dbReference type="eggNOG" id="COG2608">
    <property type="taxonomic scope" value="Bacteria"/>
</dbReference>
<evidence type="ECO:0000256" key="1">
    <source>
        <dbReference type="SAM" id="SignalP"/>
    </source>
</evidence>
<name>B4D8Q7_9BACT</name>
<dbReference type="SUPFAM" id="SSF55008">
    <property type="entry name" value="HMA, heavy metal-associated domain"/>
    <property type="match status" value="2"/>
</dbReference>
<evidence type="ECO:0000259" key="2">
    <source>
        <dbReference type="PROSITE" id="PS50846"/>
    </source>
</evidence>
<dbReference type="STRING" id="497964.CfE428DRAFT_5297"/>
<dbReference type="InParanoid" id="B4D8Q7"/>
<organism evidence="3 4">
    <name type="scientific">Chthoniobacter flavus Ellin428</name>
    <dbReference type="NCBI Taxonomy" id="497964"/>
    <lineage>
        <taxon>Bacteria</taxon>
        <taxon>Pseudomonadati</taxon>
        <taxon>Verrucomicrobiota</taxon>
        <taxon>Spartobacteria</taxon>
        <taxon>Chthoniobacterales</taxon>
        <taxon>Chthoniobacteraceae</taxon>
        <taxon>Chthoniobacter</taxon>
    </lineage>
</organism>
<dbReference type="InterPro" id="IPR006121">
    <property type="entry name" value="HMA_dom"/>
</dbReference>
<dbReference type="Gene3D" id="3.30.70.100">
    <property type="match status" value="2"/>
</dbReference>
<proteinExistence type="predicted"/>
<sequence length="171" mass="17183">MNKTILTLVLTAALAAFAQAETTVKLSNVHLCCNSCVKGVDKAVGTVSGAKAASDKDGGTVTVTASDDATAQKAVDALVAAGYYGKSDNSAIKVSSETGAKDAKVSALTINDVHLCCKSCVKAVNGALGEVKGVASNTAEKGAKSFEIKGDFNAKEVAEALQKAGLTGKVQ</sequence>
<dbReference type="Pfam" id="PF00403">
    <property type="entry name" value="HMA"/>
    <property type="match status" value="1"/>
</dbReference>
<comment type="caution">
    <text evidence="3">The sequence shown here is derived from an EMBL/GenBank/DDBJ whole genome shotgun (WGS) entry which is preliminary data.</text>
</comment>
<feature type="domain" description="HMA" evidence="2">
    <location>
        <begin position="104"/>
        <end position="169"/>
    </location>
</feature>
<dbReference type="RefSeq" id="WP_006982618.1">
    <property type="nucleotide sequence ID" value="NZ_ABVL01000023.1"/>
</dbReference>
<dbReference type="AlphaFoldDB" id="B4D8Q7"/>
<dbReference type="EMBL" id="ABVL01000023">
    <property type="protein sequence ID" value="EDY17115.1"/>
    <property type="molecule type" value="Genomic_DNA"/>
</dbReference>
<dbReference type="GO" id="GO:0046872">
    <property type="term" value="F:metal ion binding"/>
    <property type="evidence" value="ECO:0007669"/>
    <property type="project" value="InterPro"/>
</dbReference>
<dbReference type="PROSITE" id="PS50846">
    <property type="entry name" value="HMA_2"/>
    <property type="match status" value="1"/>
</dbReference>
<dbReference type="InterPro" id="IPR036163">
    <property type="entry name" value="HMA_dom_sf"/>
</dbReference>
<reference evidence="3 4" key="1">
    <citation type="journal article" date="2011" name="J. Bacteriol.">
        <title>Genome sequence of Chthoniobacter flavus Ellin428, an aerobic heterotrophic soil bacterium.</title>
        <authorList>
            <person name="Kant R."/>
            <person name="van Passel M.W."/>
            <person name="Palva A."/>
            <person name="Lucas S."/>
            <person name="Lapidus A."/>
            <person name="Glavina Del Rio T."/>
            <person name="Dalin E."/>
            <person name="Tice H."/>
            <person name="Bruce D."/>
            <person name="Goodwin L."/>
            <person name="Pitluck S."/>
            <person name="Larimer F.W."/>
            <person name="Land M.L."/>
            <person name="Hauser L."/>
            <person name="Sangwan P."/>
            <person name="de Vos W.M."/>
            <person name="Janssen P.H."/>
            <person name="Smidt H."/>
        </authorList>
    </citation>
    <scope>NUCLEOTIDE SEQUENCE [LARGE SCALE GENOMIC DNA]</scope>
    <source>
        <strain evidence="3 4">Ellin428</strain>
    </source>
</reference>
<keyword evidence="4" id="KW-1185">Reference proteome</keyword>
<accession>B4D8Q7</accession>